<feature type="region of interest" description="Disordered" evidence="1">
    <location>
        <begin position="326"/>
        <end position="364"/>
    </location>
</feature>
<feature type="region of interest" description="Disordered" evidence="1">
    <location>
        <begin position="51"/>
        <end position="71"/>
    </location>
</feature>
<feature type="compositionally biased region" description="Basic and acidic residues" evidence="1">
    <location>
        <begin position="330"/>
        <end position="343"/>
    </location>
</feature>
<dbReference type="Proteomes" id="UP001211065">
    <property type="component" value="Unassembled WGS sequence"/>
</dbReference>
<feature type="compositionally biased region" description="Polar residues" evidence="1">
    <location>
        <begin position="51"/>
        <end position="61"/>
    </location>
</feature>
<feature type="compositionally biased region" description="Polar residues" evidence="1">
    <location>
        <begin position="435"/>
        <end position="449"/>
    </location>
</feature>
<protein>
    <submittedName>
        <fullName evidence="2">Uncharacterized protein</fullName>
    </submittedName>
</protein>
<feature type="region of interest" description="Disordered" evidence="1">
    <location>
        <begin position="432"/>
        <end position="451"/>
    </location>
</feature>
<sequence length="671" mass="77959">MGILGFDGQEITPQPWSHLNNDDDKQYQQLMAEKKNKLQLDELRLQTAKQSSKTIISAKRNTPTKKKDQQPSIPVVKNNKFTGSTDDITETEIIVETFPGSPYLRKEKVRTAPYSKLLVQHHDTETRENSYISTSREALFRLSANSKLVAKGLSGKDLNTMTWFHKNLNAGSFANLENNDQAIKDLKVSKSNKPNNAMMYKPTVLQQGEANEIYDRMKSLDGFRFAELLNSPKVYTTYNMKLPKTAGDAPSYRQSVGPIANNERKSTVFNKFLTKKNFEDFKNGNEMKNKENAFDIDHLTNGKKNRKFKSESDLFNFKKHNFSYYLPNENDSKSKKNVNDEGKPSTASQVEEEGRARANSNRRFTKKMFLDERPKSLFKSSKEKVLKNSENEQGFKEEGKKKVIEGEEKENNEKFINSNVNTAGARQIERRNKWKTSNSVSAKQNSPTTPHKLKLHDLNKFETNKNDITVILPVYLPSLPSHLKNFKENEANKSNYYVKAEKWHLDSVKVLNKKELLKKIIIFNQSHELKNEKNFEIFFKSLDDENNESKKIKINTKNSENLKLPDVSGWTPKFKKDEIKMIENKYKKPVVVEENSNPHKSKREKFDEEKYFRPGKIIRFSLPRGKFFNHSKNSIRMQFNKQMTRLVNEEEDERIKDIKAEYTTSYKSQKI</sequence>
<evidence type="ECO:0000256" key="1">
    <source>
        <dbReference type="SAM" id="MobiDB-lite"/>
    </source>
</evidence>
<evidence type="ECO:0000313" key="2">
    <source>
        <dbReference type="EMBL" id="KAJ3226490.1"/>
    </source>
</evidence>
<dbReference type="EMBL" id="JADGJW010000035">
    <property type="protein sequence ID" value="KAJ3226490.1"/>
    <property type="molecule type" value="Genomic_DNA"/>
</dbReference>
<reference evidence="2" key="1">
    <citation type="submission" date="2020-05" db="EMBL/GenBank/DDBJ databases">
        <title>Phylogenomic resolution of chytrid fungi.</title>
        <authorList>
            <person name="Stajich J.E."/>
            <person name="Amses K."/>
            <person name="Simmons R."/>
            <person name="Seto K."/>
            <person name="Myers J."/>
            <person name="Bonds A."/>
            <person name="Quandt C.A."/>
            <person name="Barry K."/>
            <person name="Liu P."/>
            <person name="Grigoriev I."/>
            <person name="Longcore J.E."/>
            <person name="James T.Y."/>
        </authorList>
    </citation>
    <scope>NUCLEOTIDE SEQUENCE</scope>
    <source>
        <strain evidence="2">JEL0476</strain>
    </source>
</reference>
<gene>
    <name evidence="2" type="ORF">HK099_004800</name>
</gene>
<proteinExistence type="predicted"/>
<name>A0AAD5U9P4_9FUNG</name>
<evidence type="ECO:0000313" key="3">
    <source>
        <dbReference type="Proteomes" id="UP001211065"/>
    </source>
</evidence>
<feature type="region of interest" description="Disordered" evidence="1">
    <location>
        <begin position="1"/>
        <end position="20"/>
    </location>
</feature>
<comment type="caution">
    <text evidence="2">The sequence shown here is derived from an EMBL/GenBank/DDBJ whole genome shotgun (WGS) entry which is preliminary data.</text>
</comment>
<accession>A0AAD5U9P4</accession>
<organism evidence="2 3">
    <name type="scientific">Clydaea vesicula</name>
    <dbReference type="NCBI Taxonomy" id="447962"/>
    <lineage>
        <taxon>Eukaryota</taxon>
        <taxon>Fungi</taxon>
        <taxon>Fungi incertae sedis</taxon>
        <taxon>Chytridiomycota</taxon>
        <taxon>Chytridiomycota incertae sedis</taxon>
        <taxon>Chytridiomycetes</taxon>
        <taxon>Lobulomycetales</taxon>
        <taxon>Lobulomycetaceae</taxon>
        <taxon>Clydaea</taxon>
    </lineage>
</organism>
<dbReference type="AlphaFoldDB" id="A0AAD5U9P4"/>
<keyword evidence="3" id="KW-1185">Reference proteome</keyword>